<organism evidence="3 4">
    <name type="scientific">Pristionchus fissidentatus</name>
    <dbReference type="NCBI Taxonomy" id="1538716"/>
    <lineage>
        <taxon>Eukaryota</taxon>
        <taxon>Metazoa</taxon>
        <taxon>Ecdysozoa</taxon>
        <taxon>Nematoda</taxon>
        <taxon>Chromadorea</taxon>
        <taxon>Rhabditida</taxon>
        <taxon>Rhabditina</taxon>
        <taxon>Diplogasteromorpha</taxon>
        <taxon>Diplogasteroidea</taxon>
        <taxon>Neodiplogasteridae</taxon>
        <taxon>Pristionchus</taxon>
    </lineage>
</organism>
<dbReference type="EMBL" id="BTSY01000007">
    <property type="protein sequence ID" value="GMT36955.1"/>
    <property type="molecule type" value="Genomic_DNA"/>
</dbReference>
<evidence type="ECO:0000313" key="4">
    <source>
        <dbReference type="Proteomes" id="UP001432322"/>
    </source>
</evidence>
<sequence length="293" mass="32719">ERTAFVCGESLNINGRIENRSDRRIEKVSVTIQQIIKTREKKKNGETNKDEVTWLSDIVDIHEDSLALFVDAGAIIKIDRKLHIQPLPPSTPNESDMTAPAIPSNRRSRMSLSHTRISHWSEKTMAQTNENRIVTISYALAFKVKSSGVDVMDMHVPVIIGSLPLNSTKTEAYNDKIELGEDPMAYKQCKIEKPTRLPEDSDAASKGNSTMLQFVNRYPFFVDLTTSSKQSKKISMLASAIRAEGKLMKNVREGRRLGERFGTVDSGGTDTAHSSITDVSTFFTSQSNESHNE</sequence>
<dbReference type="Proteomes" id="UP001432322">
    <property type="component" value="Unassembled WGS sequence"/>
</dbReference>
<dbReference type="AlphaFoldDB" id="A0AAV5X1Z6"/>
<comment type="caution">
    <text evidence="3">The sequence shown here is derived from an EMBL/GenBank/DDBJ whole genome shotgun (WGS) entry which is preliminary data.</text>
</comment>
<feature type="non-terminal residue" evidence="3">
    <location>
        <position position="1"/>
    </location>
</feature>
<evidence type="ECO:0000313" key="3">
    <source>
        <dbReference type="EMBL" id="GMT36955.1"/>
    </source>
</evidence>
<gene>
    <name evidence="3" type="ORF">PFISCL1PPCAC_28252</name>
</gene>
<feature type="domain" description="Arrestin C-terminal-like" evidence="2">
    <location>
        <begin position="1"/>
        <end position="165"/>
    </location>
</feature>
<proteinExistence type="predicted"/>
<name>A0AAV5X1Z6_9BILA</name>
<dbReference type="Pfam" id="PF02752">
    <property type="entry name" value="Arrestin_C"/>
    <property type="match status" value="1"/>
</dbReference>
<protein>
    <recommendedName>
        <fullName evidence="2">Arrestin C-terminal-like domain-containing protein</fullName>
    </recommendedName>
</protein>
<dbReference type="SUPFAM" id="SSF81296">
    <property type="entry name" value="E set domains"/>
    <property type="match status" value="1"/>
</dbReference>
<dbReference type="InterPro" id="IPR014752">
    <property type="entry name" value="Arrestin-like_C"/>
</dbReference>
<dbReference type="SMART" id="SM01017">
    <property type="entry name" value="Arrestin_C"/>
    <property type="match status" value="1"/>
</dbReference>
<dbReference type="InterPro" id="IPR011022">
    <property type="entry name" value="Arrestin_C-like"/>
</dbReference>
<keyword evidence="4" id="KW-1185">Reference proteome</keyword>
<feature type="non-terminal residue" evidence="3">
    <location>
        <position position="293"/>
    </location>
</feature>
<evidence type="ECO:0000256" key="1">
    <source>
        <dbReference type="SAM" id="MobiDB-lite"/>
    </source>
</evidence>
<reference evidence="3" key="1">
    <citation type="submission" date="2023-10" db="EMBL/GenBank/DDBJ databases">
        <title>Genome assembly of Pristionchus species.</title>
        <authorList>
            <person name="Yoshida K."/>
            <person name="Sommer R.J."/>
        </authorList>
    </citation>
    <scope>NUCLEOTIDE SEQUENCE</scope>
    <source>
        <strain evidence="3">RS5133</strain>
    </source>
</reference>
<dbReference type="Gene3D" id="2.60.40.640">
    <property type="match status" value="1"/>
</dbReference>
<feature type="region of interest" description="Disordered" evidence="1">
    <location>
        <begin position="87"/>
        <end position="110"/>
    </location>
</feature>
<evidence type="ECO:0000259" key="2">
    <source>
        <dbReference type="SMART" id="SM01017"/>
    </source>
</evidence>
<accession>A0AAV5X1Z6</accession>
<dbReference type="InterPro" id="IPR014756">
    <property type="entry name" value="Ig_E-set"/>
</dbReference>